<keyword evidence="7" id="KW-0175">Coiled coil</keyword>
<evidence type="ECO:0000256" key="1">
    <source>
        <dbReference type="ARBA" id="ARBA00004245"/>
    </source>
</evidence>
<keyword evidence="5" id="KW-0677">Repeat</keyword>
<dbReference type="PANTHER" id="PTHR45783:SF3">
    <property type="entry name" value="KINESIN LIGHT CHAIN"/>
    <property type="match status" value="1"/>
</dbReference>
<dbReference type="SMART" id="SM00028">
    <property type="entry name" value="TPR"/>
    <property type="match status" value="2"/>
</dbReference>
<organism evidence="11 12">
    <name type="scientific">Candidatus Obscuribacter phosphatis</name>
    <dbReference type="NCBI Taxonomy" id="1906157"/>
    <lineage>
        <taxon>Bacteria</taxon>
        <taxon>Bacillati</taxon>
        <taxon>Candidatus Melainabacteria</taxon>
        <taxon>Candidatus Obscuribacterales</taxon>
        <taxon>Candidatus Obscuribacteraceae</taxon>
        <taxon>Candidatus Obscuribacter</taxon>
    </lineage>
</organism>
<dbReference type="SUPFAM" id="SSF48452">
    <property type="entry name" value="TPR-like"/>
    <property type="match status" value="1"/>
</dbReference>
<comment type="subcellular location">
    <subcellularLocation>
        <location evidence="1">Cytoplasm</location>
        <location evidence="1">Cytoskeleton</location>
    </subcellularLocation>
</comment>
<dbReference type="Proteomes" id="UP000664277">
    <property type="component" value="Unassembled WGS sequence"/>
</dbReference>
<feature type="region of interest" description="Disordered" evidence="10">
    <location>
        <begin position="1"/>
        <end position="40"/>
    </location>
</feature>
<dbReference type="Pfam" id="PF13424">
    <property type="entry name" value="TPR_12"/>
    <property type="match status" value="1"/>
</dbReference>
<evidence type="ECO:0000256" key="2">
    <source>
        <dbReference type="ARBA" id="ARBA00009622"/>
    </source>
</evidence>
<keyword evidence="9" id="KW-0206">Cytoskeleton</keyword>
<reference evidence="11" key="1">
    <citation type="submission" date="2021-02" db="EMBL/GenBank/DDBJ databases">
        <title>Genome-Resolved Metagenomics of a Microbial Community Performing Photosynthetic Biological Nutrient Removal.</title>
        <authorList>
            <person name="Mcdaniel E.A."/>
        </authorList>
    </citation>
    <scope>NUCLEOTIDE SEQUENCE</scope>
    <source>
        <strain evidence="11">UWPOB_OBS1</strain>
    </source>
</reference>
<dbReference type="AlphaFoldDB" id="A0A8J7PNQ3"/>
<evidence type="ECO:0000256" key="8">
    <source>
        <dbReference type="ARBA" id="ARBA00023175"/>
    </source>
</evidence>
<name>A0A8J7PNQ3_9BACT</name>
<accession>A0A8J7PNQ3</accession>
<evidence type="ECO:0000313" key="11">
    <source>
        <dbReference type="EMBL" id="MBN8661427.1"/>
    </source>
</evidence>
<evidence type="ECO:0000256" key="5">
    <source>
        <dbReference type="ARBA" id="ARBA00022737"/>
    </source>
</evidence>
<evidence type="ECO:0000256" key="4">
    <source>
        <dbReference type="ARBA" id="ARBA00022701"/>
    </source>
</evidence>
<keyword evidence="3" id="KW-0963">Cytoplasm</keyword>
<comment type="caution">
    <text evidence="11">The sequence shown here is derived from an EMBL/GenBank/DDBJ whole genome shotgun (WGS) entry which is preliminary data.</text>
</comment>
<evidence type="ECO:0000313" key="12">
    <source>
        <dbReference type="Proteomes" id="UP000664277"/>
    </source>
</evidence>
<dbReference type="InterPro" id="IPR002151">
    <property type="entry name" value="Kinesin_light"/>
</dbReference>
<dbReference type="PANTHER" id="PTHR45783">
    <property type="entry name" value="KINESIN LIGHT CHAIN"/>
    <property type="match status" value="1"/>
</dbReference>
<dbReference type="GO" id="GO:0019894">
    <property type="term" value="F:kinesin binding"/>
    <property type="evidence" value="ECO:0007669"/>
    <property type="project" value="TreeGrafter"/>
</dbReference>
<keyword evidence="8" id="KW-0505">Motor protein</keyword>
<evidence type="ECO:0000256" key="9">
    <source>
        <dbReference type="ARBA" id="ARBA00023212"/>
    </source>
</evidence>
<dbReference type="InterPro" id="IPR019734">
    <property type="entry name" value="TPR_rpt"/>
</dbReference>
<dbReference type="GO" id="GO:0005874">
    <property type="term" value="C:microtubule"/>
    <property type="evidence" value="ECO:0007669"/>
    <property type="project" value="UniProtKB-KW"/>
</dbReference>
<dbReference type="GO" id="GO:0007018">
    <property type="term" value="P:microtubule-based movement"/>
    <property type="evidence" value="ECO:0007669"/>
    <property type="project" value="TreeGrafter"/>
</dbReference>
<comment type="similarity">
    <text evidence="2">Belongs to the kinesin light chain family.</text>
</comment>
<dbReference type="EMBL" id="JAFLCK010000020">
    <property type="protein sequence ID" value="MBN8661427.1"/>
    <property type="molecule type" value="Genomic_DNA"/>
</dbReference>
<dbReference type="GO" id="GO:0005871">
    <property type="term" value="C:kinesin complex"/>
    <property type="evidence" value="ECO:0007669"/>
    <property type="project" value="InterPro"/>
</dbReference>
<evidence type="ECO:0000256" key="3">
    <source>
        <dbReference type="ARBA" id="ARBA00022490"/>
    </source>
</evidence>
<sequence>MVSLLSEQPPPIIRLSSRTNKPGQRNIDIDMQSPTSQESFDNSWNELWTQAQALIRHGDLASAEGLLDKLMIMGKGLPVTDSKKSLVLENQAQVVFLQGKYVKAEPLVKEIINLHSEKLGPEHPDVGVYINNLALLYHKQRKYFLAEAEYQKALEIQTKQLGMDHPHTLNVVKNYASLLRETHRQQAAVKLEEKCKVSPQGLNELKDSGVYQAYKPLSQIKTRETIAPRVSRYNSGNYNVSDTDAETLQNLLVPEMLNPSPNANSTKKADGQNGSATQPKEADSKKQESNQGAGFRNLLKRNE</sequence>
<dbReference type="Gene3D" id="1.25.40.10">
    <property type="entry name" value="Tetratricopeptide repeat domain"/>
    <property type="match status" value="1"/>
</dbReference>
<gene>
    <name evidence="11" type="ORF">J0M35_13765</name>
</gene>
<evidence type="ECO:0000256" key="6">
    <source>
        <dbReference type="ARBA" id="ARBA00022803"/>
    </source>
</evidence>
<feature type="region of interest" description="Disordered" evidence="10">
    <location>
        <begin position="255"/>
        <end position="303"/>
    </location>
</feature>
<keyword evidence="4" id="KW-0493">Microtubule</keyword>
<protein>
    <submittedName>
        <fullName evidence="11">Tetratricopeptide repeat protein</fullName>
    </submittedName>
</protein>
<evidence type="ECO:0000256" key="7">
    <source>
        <dbReference type="ARBA" id="ARBA00023054"/>
    </source>
</evidence>
<evidence type="ECO:0000256" key="10">
    <source>
        <dbReference type="SAM" id="MobiDB-lite"/>
    </source>
</evidence>
<dbReference type="InterPro" id="IPR011990">
    <property type="entry name" value="TPR-like_helical_dom_sf"/>
</dbReference>
<keyword evidence="6" id="KW-0802">TPR repeat</keyword>
<proteinExistence type="inferred from homology"/>
<dbReference type="GO" id="GO:0005737">
    <property type="term" value="C:cytoplasm"/>
    <property type="evidence" value="ECO:0007669"/>
    <property type="project" value="TreeGrafter"/>
</dbReference>
<feature type="compositionally biased region" description="Polar residues" evidence="10">
    <location>
        <begin position="259"/>
        <end position="278"/>
    </location>
</feature>